<organism evidence="9 10">
    <name type="scientific">Hyaloscypha variabilis (strain UAMH 11265 / GT02V1 / F)</name>
    <name type="common">Meliniomyces variabilis</name>
    <dbReference type="NCBI Taxonomy" id="1149755"/>
    <lineage>
        <taxon>Eukaryota</taxon>
        <taxon>Fungi</taxon>
        <taxon>Dikarya</taxon>
        <taxon>Ascomycota</taxon>
        <taxon>Pezizomycotina</taxon>
        <taxon>Leotiomycetes</taxon>
        <taxon>Helotiales</taxon>
        <taxon>Hyaloscyphaceae</taxon>
        <taxon>Hyaloscypha</taxon>
        <taxon>Hyaloscypha variabilis</taxon>
    </lineage>
</organism>
<feature type="transmembrane region" description="Helical" evidence="7">
    <location>
        <begin position="404"/>
        <end position="428"/>
    </location>
</feature>
<dbReference type="Gene3D" id="1.20.1720.10">
    <property type="entry name" value="Multidrug resistance protein D"/>
    <property type="match status" value="1"/>
</dbReference>
<feature type="transmembrane region" description="Helical" evidence="7">
    <location>
        <begin position="144"/>
        <end position="165"/>
    </location>
</feature>
<dbReference type="AlphaFoldDB" id="A0A2J6RFT5"/>
<keyword evidence="4 7" id="KW-1133">Transmembrane helix</keyword>
<feature type="transmembrane region" description="Helical" evidence="7">
    <location>
        <begin position="90"/>
        <end position="107"/>
    </location>
</feature>
<evidence type="ECO:0000256" key="5">
    <source>
        <dbReference type="ARBA" id="ARBA00023136"/>
    </source>
</evidence>
<name>A0A2J6RFT5_HYAVF</name>
<dbReference type="InterPro" id="IPR020846">
    <property type="entry name" value="MFS_dom"/>
</dbReference>
<feature type="transmembrane region" description="Helical" evidence="7">
    <location>
        <begin position="205"/>
        <end position="225"/>
    </location>
</feature>
<evidence type="ECO:0000313" key="10">
    <source>
        <dbReference type="Proteomes" id="UP000235786"/>
    </source>
</evidence>
<dbReference type="GO" id="GO:0022857">
    <property type="term" value="F:transmembrane transporter activity"/>
    <property type="evidence" value="ECO:0007669"/>
    <property type="project" value="InterPro"/>
</dbReference>
<feature type="compositionally biased region" description="Basic and acidic residues" evidence="6">
    <location>
        <begin position="22"/>
        <end position="33"/>
    </location>
</feature>
<feature type="transmembrane region" description="Helical" evidence="7">
    <location>
        <begin position="57"/>
        <end position="78"/>
    </location>
</feature>
<reference evidence="9 10" key="1">
    <citation type="submission" date="2016-04" db="EMBL/GenBank/DDBJ databases">
        <title>A degradative enzymes factory behind the ericoid mycorrhizal symbiosis.</title>
        <authorList>
            <consortium name="DOE Joint Genome Institute"/>
            <person name="Martino E."/>
            <person name="Morin E."/>
            <person name="Grelet G."/>
            <person name="Kuo A."/>
            <person name="Kohler A."/>
            <person name="Daghino S."/>
            <person name="Barry K."/>
            <person name="Choi C."/>
            <person name="Cichocki N."/>
            <person name="Clum A."/>
            <person name="Copeland A."/>
            <person name="Hainaut M."/>
            <person name="Haridas S."/>
            <person name="Labutti K."/>
            <person name="Lindquist E."/>
            <person name="Lipzen A."/>
            <person name="Khouja H.-R."/>
            <person name="Murat C."/>
            <person name="Ohm R."/>
            <person name="Olson A."/>
            <person name="Spatafora J."/>
            <person name="Veneault-Fourrey C."/>
            <person name="Henrissat B."/>
            <person name="Grigoriev I."/>
            <person name="Martin F."/>
            <person name="Perotto S."/>
        </authorList>
    </citation>
    <scope>NUCLEOTIDE SEQUENCE [LARGE SCALE GENOMIC DNA]</scope>
    <source>
        <strain evidence="9 10">F</strain>
    </source>
</reference>
<dbReference type="InterPro" id="IPR011701">
    <property type="entry name" value="MFS"/>
</dbReference>
<dbReference type="OrthoDB" id="10021397at2759"/>
<dbReference type="Gene3D" id="1.20.1250.20">
    <property type="entry name" value="MFS general substrate transporter like domains"/>
    <property type="match status" value="1"/>
</dbReference>
<evidence type="ECO:0000313" key="9">
    <source>
        <dbReference type="EMBL" id="PMD37372.1"/>
    </source>
</evidence>
<feature type="transmembrane region" description="Helical" evidence="7">
    <location>
        <begin position="276"/>
        <end position="295"/>
    </location>
</feature>
<dbReference type="GO" id="GO:0005886">
    <property type="term" value="C:plasma membrane"/>
    <property type="evidence" value="ECO:0007669"/>
    <property type="project" value="TreeGrafter"/>
</dbReference>
<comment type="subcellular location">
    <subcellularLocation>
        <location evidence="1">Membrane</location>
        <topology evidence="1">Multi-pass membrane protein</topology>
    </subcellularLocation>
</comment>
<evidence type="ECO:0000256" key="1">
    <source>
        <dbReference type="ARBA" id="ARBA00004141"/>
    </source>
</evidence>
<feature type="compositionally biased region" description="Basic and acidic residues" evidence="6">
    <location>
        <begin position="560"/>
        <end position="569"/>
    </location>
</feature>
<keyword evidence="5 7" id="KW-0472">Membrane</keyword>
<feature type="region of interest" description="Disordered" evidence="6">
    <location>
        <begin position="1"/>
        <end position="46"/>
    </location>
</feature>
<dbReference type="EMBL" id="KZ613949">
    <property type="protein sequence ID" value="PMD37372.1"/>
    <property type="molecule type" value="Genomic_DNA"/>
</dbReference>
<dbReference type="SUPFAM" id="SSF103473">
    <property type="entry name" value="MFS general substrate transporter"/>
    <property type="match status" value="1"/>
</dbReference>
<comment type="similarity">
    <text evidence="2">Belongs to the major facilitator superfamily. TCR/Tet family.</text>
</comment>
<evidence type="ECO:0000256" key="2">
    <source>
        <dbReference type="ARBA" id="ARBA00007520"/>
    </source>
</evidence>
<sequence>MEMPESGLSTSSAASEMMPSKGEGDREANKEADGNLGAHNTDAEPGKEEKKSFKFKLTVFMLCFVSDSVIVASTLPAITVALKGTSLEAFWVGISYLLAQTVTIPLYGTISDIFGRKWVMVFAICVFLLGSILCGAAQDMNWLITARVVQGLGGGGCLALASVIISDITTLRERPKFLAMGAFAWALGTNIGVPIGGAIGEFSSWRIVFWINIPICVIGVVGLVYSLHLHQELSSLSSKLARIDYLGMASFVASTTLMLYGLTTGGTTHPWKSADVLAPLIIGFAGLGAFIIIEWKVAKAPMVPVRIFSNRTANAGYFGAFIHGLVLWSFAYYLIIFFLGARRDALFKSSAETLPGSAPVALSAVFCGIWVAKRLHFQKMTWLAWVLLTTGTGLNALMKPDSDAGVLYGLRVIAAVGGGFLFQLPIFAVQSTTINDDLGIATAGITFFRSVGQAFGVAIGGTVFQNEFDRYVNQGVADATIPREYLITGAQAAGAYKVIGTFPEHVTASYRYVYADSLRTVWYVTTGIAAAGFLVSFLVRNESMDGGQQSKQAFNHQRREKKERGGIGV</sequence>
<dbReference type="Proteomes" id="UP000235786">
    <property type="component" value="Unassembled WGS sequence"/>
</dbReference>
<dbReference type="InterPro" id="IPR036259">
    <property type="entry name" value="MFS_trans_sf"/>
</dbReference>
<feature type="transmembrane region" description="Helical" evidence="7">
    <location>
        <begin position="119"/>
        <end position="138"/>
    </location>
</feature>
<evidence type="ECO:0000256" key="3">
    <source>
        <dbReference type="ARBA" id="ARBA00022692"/>
    </source>
</evidence>
<feature type="transmembrane region" description="Helical" evidence="7">
    <location>
        <begin position="177"/>
        <end position="199"/>
    </location>
</feature>
<feature type="transmembrane region" description="Helical" evidence="7">
    <location>
        <begin position="316"/>
        <end position="341"/>
    </location>
</feature>
<dbReference type="PANTHER" id="PTHR23501">
    <property type="entry name" value="MAJOR FACILITATOR SUPERFAMILY"/>
    <property type="match status" value="1"/>
</dbReference>
<accession>A0A2J6RFT5</accession>
<proteinExistence type="inferred from homology"/>
<feature type="transmembrane region" description="Helical" evidence="7">
    <location>
        <begin position="353"/>
        <end position="373"/>
    </location>
</feature>
<evidence type="ECO:0000256" key="4">
    <source>
        <dbReference type="ARBA" id="ARBA00022989"/>
    </source>
</evidence>
<feature type="transmembrane region" description="Helical" evidence="7">
    <location>
        <begin position="440"/>
        <end position="464"/>
    </location>
</feature>
<dbReference type="Pfam" id="PF07690">
    <property type="entry name" value="MFS_1"/>
    <property type="match status" value="1"/>
</dbReference>
<feature type="domain" description="Major facilitator superfamily (MFS) profile" evidence="8">
    <location>
        <begin position="53"/>
        <end position="544"/>
    </location>
</feature>
<dbReference type="PROSITE" id="PS50850">
    <property type="entry name" value="MFS"/>
    <property type="match status" value="1"/>
</dbReference>
<gene>
    <name evidence="9" type="ORF">L207DRAFT_636086</name>
</gene>
<feature type="transmembrane region" description="Helical" evidence="7">
    <location>
        <begin position="245"/>
        <end position="264"/>
    </location>
</feature>
<feature type="transmembrane region" description="Helical" evidence="7">
    <location>
        <begin position="520"/>
        <end position="539"/>
    </location>
</feature>
<protein>
    <submittedName>
        <fullName evidence="9">MFS general substrate transporter</fullName>
    </submittedName>
</protein>
<evidence type="ECO:0000259" key="8">
    <source>
        <dbReference type="PROSITE" id="PS50850"/>
    </source>
</evidence>
<keyword evidence="3 7" id="KW-0812">Transmembrane</keyword>
<dbReference type="PANTHER" id="PTHR23501:SF102">
    <property type="entry name" value="DRUG TRANSPORTER, PUTATIVE (AFU_ORTHOLOGUE AFUA_3G08530)-RELATED"/>
    <property type="match status" value="1"/>
</dbReference>
<evidence type="ECO:0000256" key="6">
    <source>
        <dbReference type="SAM" id="MobiDB-lite"/>
    </source>
</evidence>
<feature type="region of interest" description="Disordered" evidence="6">
    <location>
        <begin position="548"/>
        <end position="569"/>
    </location>
</feature>
<keyword evidence="10" id="KW-1185">Reference proteome</keyword>
<evidence type="ECO:0000256" key="7">
    <source>
        <dbReference type="SAM" id="Phobius"/>
    </source>
</evidence>